<proteinExistence type="predicted"/>
<evidence type="ECO:0000313" key="3">
    <source>
        <dbReference type="Proteomes" id="UP000799437"/>
    </source>
</evidence>
<gene>
    <name evidence="2" type="ORF">EJ05DRAFT_44777</name>
</gene>
<dbReference type="AlphaFoldDB" id="A0A6A6W3T6"/>
<evidence type="ECO:0000313" key="2">
    <source>
        <dbReference type="EMBL" id="KAF2756819.1"/>
    </source>
</evidence>
<protein>
    <submittedName>
        <fullName evidence="2">Uncharacterized protein</fullName>
    </submittedName>
</protein>
<organism evidence="2 3">
    <name type="scientific">Pseudovirgaria hyperparasitica</name>
    <dbReference type="NCBI Taxonomy" id="470096"/>
    <lineage>
        <taxon>Eukaryota</taxon>
        <taxon>Fungi</taxon>
        <taxon>Dikarya</taxon>
        <taxon>Ascomycota</taxon>
        <taxon>Pezizomycotina</taxon>
        <taxon>Dothideomycetes</taxon>
        <taxon>Dothideomycetes incertae sedis</taxon>
        <taxon>Acrospermales</taxon>
        <taxon>Acrospermaceae</taxon>
        <taxon>Pseudovirgaria</taxon>
    </lineage>
</organism>
<feature type="region of interest" description="Disordered" evidence="1">
    <location>
        <begin position="134"/>
        <end position="157"/>
    </location>
</feature>
<feature type="region of interest" description="Disordered" evidence="1">
    <location>
        <begin position="352"/>
        <end position="374"/>
    </location>
</feature>
<dbReference type="EMBL" id="ML996574">
    <property type="protein sequence ID" value="KAF2756819.1"/>
    <property type="molecule type" value="Genomic_DNA"/>
</dbReference>
<feature type="region of interest" description="Disordered" evidence="1">
    <location>
        <begin position="278"/>
        <end position="339"/>
    </location>
</feature>
<feature type="compositionally biased region" description="Low complexity" evidence="1">
    <location>
        <begin position="143"/>
        <end position="157"/>
    </location>
</feature>
<feature type="compositionally biased region" description="Polar residues" evidence="1">
    <location>
        <begin position="363"/>
        <end position="374"/>
    </location>
</feature>
<name>A0A6A6W3T6_9PEZI</name>
<feature type="compositionally biased region" description="Low complexity" evidence="1">
    <location>
        <begin position="278"/>
        <end position="289"/>
    </location>
</feature>
<reference evidence="2" key="1">
    <citation type="journal article" date="2020" name="Stud. Mycol.">
        <title>101 Dothideomycetes genomes: a test case for predicting lifestyles and emergence of pathogens.</title>
        <authorList>
            <person name="Haridas S."/>
            <person name="Albert R."/>
            <person name="Binder M."/>
            <person name="Bloem J."/>
            <person name="Labutti K."/>
            <person name="Salamov A."/>
            <person name="Andreopoulos B."/>
            <person name="Baker S."/>
            <person name="Barry K."/>
            <person name="Bills G."/>
            <person name="Bluhm B."/>
            <person name="Cannon C."/>
            <person name="Castanera R."/>
            <person name="Culley D."/>
            <person name="Daum C."/>
            <person name="Ezra D."/>
            <person name="Gonzalez J."/>
            <person name="Henrissat B."/>
            <person name="Kuo A."/>
            <person name="Liang C."/>
            <person name="Lipzen A."/>
            <person name="Lutzoni F."/>
            <person name="Magnuson J."/>
            <person name="Mondo S."/>
            <person name="Nolan M."/>
            <person name="Ohm R."/>
            <person name="Pangilinan J."/>
            <person name="Park H.-J."/>
            <person name="Ramirez L."/>
            <person name="Alfaro M."/>
            <person name="Sun H."/>
            <person name="Tritt A."/>
            <person name="Yoshinaga Y."/>
            <person name="Zwiers L.-H."/>
            <person name="Turgeon B."/>
            <person name="Goodwin S."/>
            <person name="Spatafora J."/>
            <person name="Crous P."/>
            <person name="Grigoriev I."/>
        </authorList>
    </citation>
    <scope>NUCLEOTIDE SEQUENCE</scope>
    <source>
        <strain evidence="2">CBS 121739</strain>
    </source>
</reference>
<keyword evidence="3" id="KW-1185">Reference proteome</keyword>
<dbReference type="Proteomes" id="UP000799437">
    <property type="component" value="Unassembled WGS sequence"/>
</dbReference>
<evidence type="ECO:0000256" key="1">
    <source>
        <dbReference type="SAM" id="MobiDB-lite"/>
    </source>
</evidence>
<dbReference type="RefSeq" id="XP_033599270.1">
    <property type="nucleotide sequence ID" value="XM_033742285.1"/>
</dbReference>
<dbReference type="GeneID" id="54483339"/>
<feature type="region of interest" description="Disordered" evidence="1">
    <location>
        <begin position="1"/>
        <end position="70"/>
    </location>
</feature>
<accession>A0A6A6W3T6</accession>
<feature type="compositionally biased region" description="Polar residues" evidence="1">
    <location>
        <begin position="295"/>
        <end position="313"/>
    </location>
</feature>
<sequence>MQSRIQAGDFGSRLLKATQPHIPRTLYSDPEEPLPFGDPPAAAKTTETQSPPEPIESFQTTSLPEKLSPDPTRLQAEQLEKVAGVEKTPRRYLGRKHKYKIFELDYSKVYNIRRPKPEESVGVQSRGDSIDIAQKHKHHSAVQPSTTPQQSKSSRTSSCARNYVDLARRAKHVLLLGLKLADKRSLFFEAEIPQVKFVASESRDPLPISPEPKKPILSLDVPVDTKLTSKGGRSEGFSDTLQQLTSSIPSLTYTDTTKTPTSPDDIIALSELSTLKSLSKSSPPLKLGPNLHLGSGTTPEPQLNLISNSTSRPTPVHQGPPIPTPVLPDRRPQQRQGIDPLFWQAYIPGSGDPGARFPAELNQVRSVSRASLRP</sequence>